<evidence type="ECO:0000256" key="1">
    <source>
        <dbReference type="SAM" id="Coils"/>
    </source>
</evidence>
<dbReference type="Proteomes" id="UP000063308">
    <property type="component" value="Chromosome"/>
</dbReference>
<keyword evidence="1" id="KW-0175">Coiled coil</keyword>
<name>A0A0E4FUA3_9BRAD</name>
<organism evidence="2 3">
    <name type="scientific">Bradyrhizobium diazoefficiens</name>
    <dbReference type="NCBI Taxonomy" id="1355477"/>
    <lineage>
        <taxon>Bacteria</taxon>
        <taxon>Pseudomonadati</taxon>
        <taxon>Pseudomonadota</taxon>
        <taxon>Alphaproteobacteria</taxon>
        <taxon>Hyphomicrobiales</taxon>
        <taxon>Nitrobacteraceae</taxon>
        <taxon>Bradyrhizobium</taxon>
    </lineage>
</organism>
<gene>
    <name evidence="2" type="ORF">NK6_4460</name>
</gene>
<proteinExistence type="predicted"/>
<dbReference type="AlphaFoldDB" id="A0A0E4FUA3"/>
<evidence type="ECO:0000313" key="3">
    <source>
        <dbReference type="Proteomes" id="UP000063308"/>
    </source>
</evidence>
<accession>A0A0E4FUA3</accession>
<evidence type="ECO:0000313" key="2">
    <source>
        <dbReference type="EMBL" id="BAR57628.1"/>
    </source>
</evidence>
<dbReference type="RefSeq" id="WP_028153560.1">
    <property type="nucleotide sequence ID" value="NZ_CP126038.1"/>
</dbReference>
<feature type="coiled-coil region" evidence="1">
    <location>
        <begin position="7"/>
        <end position="55"/>
    </location>
</feature>
<sequence>MTLASEITNLETELQSSRVEAEALGKRNAVLEFENDSLKQQLAKANADRDALIRRSEAIKSLLDQCGATLMHGLKQYAAEREVERREEASGEIESGMAAIVARRNGGAIHTDGPQTDH</sequence>
<dbReference type="EMBL" id="AP014685">
    <property type="protein sequence ID" value="BAR57628.1"/>
    <property type="molecule type" value="Genomic_DNA"/>
</dbReference>
<reference evidence="2 3" key="1">
    <citation type="submission" date="2014-11" db="EMBL/GenBank/DDBJ databases">
        <title>Symbiosis island explosion on the genome of extra-slow-growing strains of soybean bradyrhizobia with massive insertion sequences.</title>
        <authorList>
            <person name="Iida T."/>
            <person name="Minamisawa K."/>
        </authorList>
    </citation>
    <scope>NUCLEOTIDE SEQUENCE [LARGE SCALE GENOMIC DNA]</scope>
    <source>
        <strain evidence="2 3">NK6</strain>
    </source>
</reference>
<protein>
    <submittedName>
        <fullName evidence="2">Uncharacterized protein</fullName>
    </submittedName>
</protein>